<comment type="caution">
    <text evidence="4">The sequence shown here is derived from an EMBL/GenBank/DDBJ whole genome shotgun (WGS) entry which is preliminary data.</text>
</comment>
<name>A0A2S7IM95_9BACT</name>
<keyword evidence="5" id="KW-1185">Reference proteome</keyword>
<dbReference type="Pfam" id="PF04397">
    <property type="entry name" value="LytTR"/>
    <property type="match status" value="1"/>
</dbReference>
<dbReference type="AlphaFoldDB" id="A0A2S7IM95"/>
<dbReference type="PANTHER" id="PTHR37299:SF1">
    <property type="entry name" value="STAGE 0 SPORULATION PROTEIN A HOMOLOG"/>
    <property type="match status" value="1"/>
</dbReference>
<feature type="domain" description="HTH LytTR-type" evidence="3">
    <location>
        <begin position="140"/>
        <end position="233"/>
    </location>
</feature>
<dbReference type="SMART" id="SM00448">
    <property type="entry name" value="REC"/>
    <property type="match status" value="1"/>
</dbReference>
<evidence type="ECO:0000313" key="5">
    <source>
        <dbReference type="Proteomes" id="UP000239590"/>
    </source>
</evidence>
<dbReference type="InterPro" id="IPR001789">
    <property type="entry name" value="Sig_transdc_resp-reg_receiver"/>
</dbReference>
<sequence length="237" mass="27148">MNKIRCVAVDDEPLALELLADNIRKVPYLELVATCEDALETLEVLQKEAIDLVFMDIQMPGLTGTQFLKSLQQRPQVIFVTAYEQYALEGFNLNVLDYLLKPVPLTRFLQAAEKAKEYFARTPSMGPSQEEHFFVHADYSLVKIQIPTILYIEGLKDYVKIHTTVHARPVITRMTLKNLEELLPAPAFMRVHRSYIVATERVDAIRKLKLTVAGNSIPMSEQYVPQIYETLQVNKHE</sequence>
<dbReference type="GO" id="GO:0003677">
    <property type="term" value="F:DNA binding"/>
    <property type="evidence" value="ECO:0007669"/>
    <property type="project" value="UniProtKB-KW"/>
</dbReference>
<evidence type="ECO:0000259" key="2">
    <source>
        <dbReference type="PROSITE" id="PS50110"/>
    </source>
</evidence>
<gene>
    <name evidence="4" type="ORF">C5O19_04120</name>
</gene>
<keyword evidence="4" id="KW-0238">DNA-binding</keyword>
<dbReference type="PANTHER" id="PTHR37299">
    <property type="entry name" value="TRANSCRIPTIONAL REGULATOR-RELATED"/>
    <property type="match status" value="1"/>
</dbReference>
<dbReference type="Gene3D" id="3.40.50.2300">
    <property type="match status" value="1"/>
</dbReference>
<dbReference type="InterPro" id="IPR046947">
    <property type="entry name" value="LytR-like"/>
</dbReference>
<dbReference type="Gene3D" id="2.40.50.1020">
    <property type="entry name" value="LytTr DNA-binding domain"/>
    <property type="match status" value="1"/>
</dbReference>
<feature type="modified residue" description="4-aspartylphosphate" evidence="1">
    <location>
        <position position="56"/>
    </location>
</feature>
<keyword evidence="1" id="KW-0597">Phosphoprotein</keyword>
<organism evidence="4 5">
    <name type="scientific">Siphonobacter curvatus</name>
    <dbReference type="NCBI Taxonomy" id="2094562"/>
    <lineage>
        <taxon>Bacteria</taxon>
        <taxon>Pseudomonadati</taxon>
        <taxon>Bacteroidota</taxon>
        <taxon>Cytophagia</taxon>
        <taxon>Cytophagales</taxon>
        <taxon>Cytophagaceae</taxon>
        <taxon>Siphonobacter</taxon>
    </lineage>
</organism>
<dbReference type="SMART" id="SM00850">
    <property type="entry name" value="LytTR"/>
    <property type="match status" value="1"/>
</dbReference>
<dbReference type="EMBL" id="PTRA01000001">
    <property type="protein sequence ID" value="PQA58854.1"/>
    <property type="molecule type" value="Genomic_DNA"/>
</dbReference>
<accession>A0A2S7IM95</accession>
<feature type="domain" description="Response regulatory" evidence="2">
    <location>
        <begin position="5"/>
        <end position="116"/>
    </location>
</feature>
<dbReference type="InterPro" id="IPR007492">
    <property type="entry name" value="LytTR_DNA-bd_dom"/>
</dbReference>
<dbReference type="RefSeq" id="WP_104710024.1">
    <property type="nucleotide sequence ID" value="NZ_PTRA01000001.1"/>
</dbReference>
<dbReference type="Pfam" id="PF00072">
    <property type="entry name" value="Response_reg"/>
    <property type="match status" value="1"/>
</dbReference>
<protein>
    <submittedName>
        <fullName evidence="4">DNA-binding response regulator</fullName>
    </submittedName>
</protein>
<reference evidence="5" key="1">
    <citation type="submission" date="2018-02" db="EMBL/GenBank/DDBJ databases">
        <title>Genome sequencing of Solimonas sp. HR-BB.</title>
        <authorList>
            <person name="Lee Y."/>
            <person name="Jeon C.O."/>
        </authorList>
    </citation>
    <scope>NUCLEOTIDE SEQUENCE [LARGE SCALE GENOMIC DNA]</scope>
    <source>
        <strain evidence="5">HR-U</strain>
    </source>
</reference>
<evidence type="ECO:0000256" key="1">
    <source>
        <dbReference type="PROSITE-ProRule" id="PRU00169"/>
    </source>
</evidence>
<evidence type="ECO:0000259" key="3">
    <source>
        <dbReference type="PROSITE" id="PS50930"/>
    </source>
</evidence>
<evidence type="ECO:0000313" key="4">
    <source>
        <dbReference type="EMBL" id="PQA58854.1"/>
    </source>
</evidence>
<dbReference type="Proteomes" id="UP000239590">
    <property type="component" value="Unassembled WGS sequence"/>
</dbReference>
<dbReference type="GO" id="GO:0000156">
    <property type="term" value="F:phosphorelay response regulator activity"/>
    <property type="evidence" value="ECO:0007669"/>
    <property type="project" value="InterPro"/>
</dbReference>
<dbReference type="SUPFAM" id="SSF52172">
    <property type="entry name" value="CheY-like"/>
    <property type="match status" value="1"/>
</dbReference>
<dbReference type="OrthoDB" id="1646880at2"/>
<proteinExistence type="predicted"/>
<dbReference type="InterPro" id="IPR011006">
    <property type="entry name" value="CheY-like_superfamily"/>
</dbReference>
<dbReference type="PROSITE" id="PS50110">
    <property type="entry name" value="RESPONSE_REGULATORY"/>
    <property type="match status" value="1"/>
</dbReference>
<dbReference type="PROSITE" id="PS50930">
    <property type="entry name" value="HTH_LYTTR"/>
    <property type="match status" value="1"/>
</dbReference>